<name>A0A2P2ND63_RHIMU</name>
<proteinExistence type="predicted"/>
<reference evidence="1" key="1">
    <citation type="submission" date="2018-02" db="EMBL/GenBank/DDBJ databases">
        <title>Rhizophora mucronata_Transcriptome.</title>
        <authorList>
            <person name="Meera S.P."/>
            <person name="Sreeshan A."/>
            <person name="Augustine A."/>
        </authorList>
    </citation>
    <scope>NUCLEOTIDE SEQUENCE</scope>
    <source>
        <tissue evidence="1">Leaf</tissue>
    </source>
</reference>
<accession>A0A2P2ND63</accession>
<sequence length="19" mass="2297">MLSFWSSYVLFFPLFLSLV</sequence>
<dbReference type="AlphaFoldDB" id="A0A2P2ND63"/>
<dbReference type="EMBL" id="GGEC01059886">
    <property type="protein sequence ID" value="MBX40370.1"/>
    <property type="molecule type" value="Transcribed_RNA"/>
</dbReference>
<protein>
    <submittedName>
        <fullName evidence="1">Uncharacterized protein</fullName>
    </submittedName>
</protein>
<evidence type="ECO:0000313" key="1">
    <source>
        <dbReference type="EMBL" id="MBX40370.1"/>
    </source>
</evidence>
<organism evidence="1">
    <name type="scientific">Rhizophora mucronata</name>
    <name type="common">Asiatic mangrove</name>
    <dbReference type="NCBI Taxonomy" id="61149"/>
    <lineage>
        <taxon>Eukaryota</taxon>
        <taxon>Viridiplantae</taxon>
        <taxon>Streptophyta</taxon>
        <taxon>Embryophyta</taxon>
        <taxon>Tracheophyta</taxon>
        <taxon>Spermatophyta</taxon>
        <taxon>Magnoliopsida</taxon>
        <taxon>eudicotyledons</taxon>
        <taxon>Gunneridae</taxon>
        <taxon>Pentapetalae</taxon>
        <taxon>rosids</taxon>
        <taxon>fabids</taxon>
        <taxon>Malpighiales</taxon>
        <taxon>Rhizophoraceae</taxon>
        <taxon>Rhizophora</taxon>
    </lineage>
</organism>